<dbReference type="PANTHER" id="PTHR44520">
    <property type="entry name" value="RESPONSE REGULATOR RCP1-RELATED"/>
    <property type="match status" value="1"/>
</dbReference>
<dbReference type="Gene3D" id="3.40.50.2300">
    <property type="match status" value="1"/>
</dbReference>
<dbReference type="AlphaFoldDB" id="A0A7C9IU44"/>
<keyword evidence="1" id="KW-0597">Phosphoprotein</keyword>
<dbReference type="OrthoDB" id="9800029at2"/>
<evidence type="ECO:0000256" key="1">
    <source>
        <dbReference type="PROSITE-ProRule" id="PRU00169"/>
    </source>
</evidence>
<dbReference type="Proteomes" id="UP000482487">
    <property type="component" value="Unassembled WGS sequence"/>
</dbReference>
<organism evidence="3 4">
    <name type="scientific">Solidesulfovibrio aerotolerans</name>
    <dbReference type="NCBI Taxonomy" id="295255"/>
    <lineage>
        <taxon>Bacteria</taxon>
        <taxon>Pseudomonadati</taxon>
        <taxon>Thermodesulfobacteriota</taxon>
        <taxon>Desulfovibrionia</taxon>
        <taxon>Desulfovibrionales</taxon>
        <taxon>Desulfovibrionaceae</taxon>
        <taxon>Solidesulfovibrio</taxon>
    </lineage>
</organism>
<dbReference type="InterPro" id="IPR052893">
    <property type="entry name" value="TCS_response_regulator"/>
</dbReference>
<accession>A0A7C9IU44</accession>
<dbReference type="Pfam" id="PF00072">
    <property type="entry name" value="Response_reg"/>
    <property type="match status" value="1"/>
</dbReference>
<dbReference type="SMART" id="SM00448">
    <property type="entry name" value="REC"/>
    <property type="match status" value="1"/>
</dbReference>
<proteinExistence type="predicted"/>
<sequence length="122" mass="13896">MLRILLAEDDENHATLARLTLEDEGHRITAVSDGKRALEAITHEAYDLVLLDMRLPEIDGREFIGRIRAAGTPLSHIPIVVVTGYGVRQYIDFFKDFDVRHYLAKPYDCDELASIIRSYDAH</sequence>
<keyword evidence="4" id="KW-1185">Reference proteome</keyword>
<evidence type="ECO:0000259" key="2">
    <source>
        <dbReference type="PROSITE" id="PS50110"/>
    </source>
</evidence>
<feature type="modified residue" description="4-aspartylphosphate" evidence="1">
    <location>
        <position position="52"/>
    </location>
</feature>
<evidence type="ECO:0000313" key="3">
    <source>
        <dbReference type="EMBL" id="MYL83140.1"/>
    </source>
</evidence>
<protein>
    <submittedName>
        <fullName evidence="3">Response regulator</fullName>
    </submittedName>
</protein>
<name>A0A7C9IU44_9BACT</name>
<dbReference type="GO" id="GO:0000160">
    <property type="term" value="P:phosphorelay signal transduction system"/>
    <property type="evidence" value="ECO:0007669"/>
    <property type="project" value="InterPro"/>
</dbReference>
<dbReference type="SUPFAM" id="SSF52172">
    <property type="entry name" value="CheY-like"/>
    <property type="match status" value="1"/>
</dbReference>
<comment type="caution">
    <text evidence="3">The sequence shown here is derived from an EMBL/GenBank/DDBJ whole genome shotgun (WGS) entry which is preliminary data.</text>
</comment>
<feature type="domain" description="Response regulatory" evidence="2">
    <location>
        <begin position="3"/>
        <end position="120"/>
    </location>
</feature>
<dbReference type="PROSITE" id="PS50110">
    <property type="entry name" value="RESPONSE_REGULATORY"/>
    <property type="match status" value="1"/>
</dbReference>
<dbReference type="InterPro" id="IPR001789">
    <property type="entry name" value="Sig_transdc_resp-reg_receiver"/>
</dbReference>
<dbReference type="EMBL" id="WVUD01000011">
    <property type="protein sequence ID" value="MYL83140.1"/>
    <property type="molecule type" value="Genomic_DNA"/>
</dbReference>
<evidence type="ECO:0000313" key="4">
    <source>
        <dbReference type="Proteomes" id="UP000482487"/>
    </source>
</evidence>
<dbReference type="InterPro" id="IPR011006">
    <property type="entry name" value="CheY-like_superfamily"/>
</dbReference>
<gene>
    <name evidence="3" type="ORF">GTA51_08325</name>
</gene>
<dbReference type="RefSeq" id="WP_160960223.1">
    <property type="nucleotide sequence ID" value="NZ_WVUD01000011.1"/>
</dbReference>
<dbReference type="CDD" id="cd17546">
    <property type="entry name" value="REC_hyHK_CKI1_RcsC-like"/>
    <property type="match status" value="1"/>
</dbReference>
<reference evidence="3 4" key="1">
    <citation type="submission" date="2020-01" db="EMBL/GenBank/DDBJ databases">
        <title>Genome sequence of Desulfovibrio aerotolerans DSM 16695(T).</title>
        <authorList>
            <person name="Karnachuk O."/>
            <person name="Avakyan M."/>
            <person name="Mardanov A."/>
            <person name="Kadnikov V."/>
            <person name="Ravin N."/>
        </authorList>
    </citation>
    <scope>NUCLEOTIDE SEQUENCE [LARGE SCALE GENOMIC DNA]</scope>
    <source>
        <strain evidence="3 4">DSM 16695</strain>
    </source>
</reference>
<dbReference type="PANTHER" id="PTHR44520:SF2">
    <property type="entry name" value="RESPONSE REGULATOR RCP1"/>
    <property type="match status" value="1"/>
</dbReference>